<comment type="subcellular location">
    <subcellularLocation>
        <location evidence="1">Cell membrane</location>
        <topology evidence="1">Multi-pass membrane protein</topology>
    </subcellularLocation>
</comment>
<feature type="transmembrane region" description="Helical" evidence="10">
    <location>
        <begin position="17"/>
        <end position="36"/>
    </location>
</feature>
<sequence length="149" mass="17574">IIVCVFQFSQLIISEEYYELIISILFVLGHFWYMFFCNYMGQEVIDHSGNIFYRTYNTKWYVAPLKAQKLLLLVMQRSMRHSSIVIGGLFVLSFEGFATVRISTFIVIFMTKTHLLISWIIISFLAYEHVSFILHGDLFHLLIIILFVK</sequence>
<dbReference type="AlphaFoldDB" id="E2AP69"/>
<proteinExistence type="predicted"/>
<feature type="transmembrane region" description="Helical" evidence="10">
    <location>
        <begin position="84"/>
        <end position="110"/>
    </location>
</feature>
<dbReference type="GO" id="GO:0005886">
    <property type="term" value="C:plasma membrane"/>
    <property type="evidence" value="ECO:0007669"/>
    <property type="project" value="UniProtKB-SubCell"/>
</dbReference>
<keyword evidence="3" id="KW-0716">Sensory transduction</keyword>
<evidence type="ECO:0000256" key="1">
    <source>
        <dbReference type="ARBA" id="ARBA00004651"/>
    </source>
</evidence>
<keyword evidence="12" id="KW-1185">Reference proteome</keyword>
<dbReference type="OMA" id="YISIELY"/>
<dbReference type="GO" id="GO:0004984">
    <property type="term" value="F:olfactory receptor activity"/>
    <property type="evidence" value="ECO:0007669"/>
    <property type="project" value="InterPro"/>
</dbReference>
<evidence type="ECO:0000256" key="6">
    <source>
        <dbReference type="ARBA" id="ARBA00022989"/>
    </source>
</evidence>
<evidence type="ECO:0000256" key="9">
    <source>
        <dbReference type="ARBA" id="ARBA00023224"/>
    </source>
</evidence>
<keyword evidence="6 10" id="KW-1133">Transmembrane helix</keyword>
<keyword evidence="9" id="KW-0807">Transducer</keyword>
<dbReference type="InParanoid" id="E2AP69"/>
<reference evidence="11 12" key="1">
    <citation type="journal article" date="2010" name="Science">
        <title>Genomic comparison of the ants Camponotus floridanus and Harpegnathos saltator.</title>
        <authorList>
            <person name="Bonasio R."/>
            <person name="Zhang G."/>
            <person name="Ye C."/>
            <person name="Mutti N.S."/>
            <person name="Fang X."/>
            <person name="Qin N."/>
            <person name="Donahue G."/>
            <person name="Yang P."/>
            <person name="Li Q."/>
            <person name="Li C."/>
            <person name="Zhang P."/>
            <person name="Huang Z."/>
            <person name="Berger S.L."/>
            <person name="Reinberg D."/>
            <person name="Wang J."/>
            <person name="Liebig J."/>
        </authorList>
    </citation>
    <scope>NUCLEOTIDE SEQUENCE [LARGE SCALE GENOMIC DNA]</scope>
    <source>
        <strain evidence="12">C129</strain>
    </source>
</reference>
<accession>E2AP69</accession>
<evidence type="ECO:0000256" key="8">
    <source>
        <dbReference type="ARBA" id="ARBA00023170"/>
    </source>
</evidence>
<evidence type="ECO:0000256" key="5">
    <source>
        <dbReference type="ARBA" id="ARBA00022725"/>
    </source>
</evidence>
<dbReference type="Proteomes" id="UP000000311">
    <property type="component" value="Unassembled WGS sequence"/>
</dbReference>
<dbReference type="EMBL" id="GL441476">
    <property type="protein sequence ID" value="EFN64770.1"/>
    <property type="molecule type" value="Genomic_DNA"/>
</dbReference>
<evidence type="ECO:0000256" key="10">
    <source>
        <dbReference type="SAM" id="Phobius"/>
    </source>
</evidence>
<dbReference type="OrthoDB" id="7530072at2759"/>
<keyword evidence="2" id="KW-1003">Cell membrane</keyword>
<evidence type="ECO:0000313" key="12">
    <source>
        <dbReference type="Proteomes" id="UP000000311"/>
    </source>
</evidence>
<dbReference type="PANTHER" id="PTHR21137:SF35">
    <property type="entry name" value="ODORANT RECEPTOR 19A-RELATED"/>
    <property type="match status" value="1"/>
</dbReference>
<name>E2AP69_CAMFO</name>
<evidence type="ECO:0000256" key="7">
    <source>
        <dbReference type="ARBA" id="ARBA00023136"/>
    </source>
</evidence>
<dbReference type="Pfam" id="PF02949">
    <property type="entry name" value="7tm_6"/>
    <property type="match status" value="1"/>
</dbReference>
<dbReference type="PANTHER" id="PTHR21137">
    <property type="entry name" value="ODORANT RECEPTOR"/>
    <property type="match status" value="1"/>
</dbReference>
<evidence type="ECO:0000256" key="2">
    <source>
        <dbReference type="ARBA" id="ARBA00022475"/>
    </source>
</evidence>
<dbReference type="GO" id="GO:0007165">
    <property type="term" value="P:signal transduction"/>
    <property type="evidence" value="ECO:0007669"/>
    <property type="project" value="UniProtKB-KW"/>
</dbReference>
<evidence type="ECO:0000313" key="11">
    <source>
        <dbReference type="EMBL" id="EFN64770.1"/>
    </source>
</evidence>
<organism evidence="12">
    <name type="scientific">Camponotus floridanus</name>
    <name type="common">Florida carpenter ant</name>
    <dbReference type="NCBI Taxonomy" id="104421"/>
    <lineage>
        <taxon>Eukaryota</taxon>
        <taxon>Metazoa</taxon>
        <taxon>Ecdysozoa</taxon>
        <taxon>Arthropoda</taxon>
        <taxon>Hexapoda</taxon>
        <taxon>Insecta</taxon>
        <taxon>Pterygota</taxon>
        <taxon>Neoptera</taxon>
        <taxon>Endopterygota</taxon>
        <taxon>Hymenoptera</taxon>
        <taxon>Apocrita</taxon>
        <taxon>Aculeata</taxon>
        <taxon>Formicoidea</taxon>
        <taxon>Formicidae</taxon>
        <taxon>Formicinae</taxon>
        <taxon>Camponotus</taxon>
    </lineage>
</organism>
<evidence type="ECO:0000256" key="4">
    <source>
        <dbReference type="ARBA" id="ARBA00022692"/>
    </source>
</evidence>
<feature type="transmembrane region" description="Helical" evidence="10">
    <location>
        <begin position="116"/>
        <end position="148"/>
    </location>
</feature>
<keyword evidence="4 10" id="KW-0812">Transmembrane</keyword>
<keyword evidence="8" id="KW-0675">Receptor</keyword>
<gene>
    <name evidence="11" type="ORF">EAG_11047</name>
</gene>
<keyword evidence="5" id="KW-0552">Olfaction</keyword>
<dbReference type="GO" id="GO:0005549">
    <property type="term" value="F:odorant binding"/>
    <property type="evidence" value="ECO:0007669"/>
    <property type="project" value="InterPro"/>
</dbReference>
<dbReference type="InterPro" id="IPR004117">
    <property type="entry name" value="7tm6_olfct_rcpt"/>
</dbReference>
<evidence type="ECO:0000256" key="3">
    <source>
        <dbReference type="ARBA" id="ARBA00022606"/>
    </source>
</evidence>
<protein>
    <submittedName>
        <fullName evidence="11">Uncharacterized protein</fullName>
    </submittedName>
</protein>
<keyword evidence="7 10" id="KW-0472">Membrane</keyword>
<feature type="non-terminal residue" evidence="11">
    <location>
        <position position="1"/>
    </location>
</feature>